<reference evidence="7 8" key="1">
    <citation type="submission" date="2019-11" db="EMBL/GenBank/DDBJ databases">
        <title>Acidiferrimicrobium australis gen. nov., sp. nov., an acidophilic and obligately heterotrophic, member of the Actinobacteria that catalyses dissimilatory oxido- reduction of iron isolated from metal-rich acidic water in Chile.</title>
        <authorList>
            <person name="Gonzalez D."/>
            <person name="Huber K."/>
            <person name="Hedrich S."/>
            <person name="Rojas-Villalobos C."/>
            <person name="Quatrini R."/>
            <person name="Dinamarca M.A."/>
            <person name="Schwarz A."/>
            <person name="Canales C."/>
            <person name="Nancucheo I."/>
        </authorList>
    </citation>
    <scope>NUCLEOTIDE SEQUENCE [LARGE SCALE GENOMIC DNA]</scope>
    <source>
        <strain evidence="7 8">USS-CCA1</strain>
    </source>
</reference>
<dbReference type="InterPro" id="IPR000559">
    <property type="entry name" value="Formate_THF_ligase"/>
</dbReference>
<dbReference type="PROSITE" id="PS00722">
    <property type="entry name" value="FTHFS_2"/>
    <property type="match status" value="1"/>
</dbReference>
<keyword evidence="3" id="KW-0554">One-carbon metabolism</keyword>
<dbReference type="Gene3D" id="3.40.50.300">
    <property type="entry name" value="P-loop containing nucleotide triphosphate hydrolases"/>
    <property type="match status" value="1"/>
</dbReference>
<keyword evidence="8" id="KW-1185">Reference proteome</keyword>
<sequence>MAFPSDLEIARGASLKPLAEVAASMGIGEHLLEPYGEQVAKVKLEAVAELADRPKAKYVVVSAITPTPLGEGKTTTTVGLGQAMRHIGKQATVAVRQPSMGPTFGIKGGAAGGGYSQVVPMEILNLHLTGDFHAVTAAHNLLSAVIDNHLNQGNELGLSLDDITWRRVLDVNDRALRNIVIGLGGKEDGVTRQTGFDITAASEVMAIFALATSLADLRARLGRVVVGYTKAGEPVTAEQLKAAGSMAVLMRDALKPNLLQTLENTPVLVHAGPFGNIAHGNSSILADLIGIHAGDFLITEAGFGADMGAERFFNIKCRNSGLTPDAAVVVATVRALKAHSGKHRIVAGRPLPEALLAENPDEVHVGGANLRKQIENIKLHGVTPVVAINAFPTDHPSEWEAIAEIAASMGARSAVCQHFSKGGAGATELAEAVAEAADEPSRFEMLYPDDMALRDKIAAVATRVYGADGVSYSPQAARQIDRYEAAGFGNLPVCIAKTHLSISSDASLKGAPTGWTLPVREVRASVGAGFIYPICGDMRTMPGLGSNPAAFSIDLDADGGVEWRMPRASRSVARLRITRIS</sequence>
<dbReference type="Proteomes" id="UP000437736">
    <property type="component" value="Unassembled WGS sequence"/>
</dbReference>
<feature type="non-terminal residue" evidence="7">
    <location>
        <position position="581"/>
    </location>
</feature>
<keyword evidence="5" id="KW-0547">Nucleotide-binding</keyword>
<dbReference type="Gene3D" id="3.10.410.10">
    <property type="entry name" value="Formyltetrahydrofolate synthetase, domain 3"/>
    <property type="match status" value="1"/>
</dbReference>
<gene>
    <name evidence="7" type="ORF">GHK86_12230</name>
</gene>
<dbReference type="GO" id="GO:0004329">
    <property type="term" value="F:formate-tetrahydrofolate ligase activity"/>
    <property type="evidence" value="ECO:0007669"/>
    <property type="project" value="UniProtKB-EC"/>
</dbReference>
<dbReference type="NCBIfam" id="NF010030">
    <property type="entry name" value="PRK13505.1"/>
    <property type="match status" value="1"/>
</dbReference>
<keyword evidence="6" id="KW-0067">ATP-binding</keyword>
<dbReference type="EMBL" id="WJHE01000612">
    <property type="protein sequence ID" value="MST33484.1"/>
    <property type="molecule type" value="Genomic_DNA"/>
</dbReference>
<dbReference type="InterPro" id="IPR027417">
    <property type="entry name" value="P-loop_NTPase"/>
</dbReference>
<keyword evidence="4 7" id="KW-0436">Ligase</keyword>
<evidence type="ECO:0000313" key="8">
    <source>
        <dbReference type="Proteomes" id="UP000437736"/>
    </source>
</evidence>
<comment type="pathway">
    <text evidence="1">One-carbon metabolism; tetrahydrofolate interconversion.</text>
</comment>
<evidence type="ECO:0000256" key="4">
    <source>
        <dbReference type="ARBA" id="ARBA00022598"/>
    </source>
</evidence>
<dbReference type="PROSITE" id="PS00721">
    <property type="entry name" value="FTHFS_1"/>
    <property type="match status" value="1"/>
</dbReference>
<dbReference type="EC" id="6.3.4.3" evidence="2"/>
<dbReference type="Gene3D" id="3.30.1510.10">
    <property type="entry name" value="Domain 2, N(10)-formyltetrahydrofolate synthetase"/>
    <property type="match status" value="1"/>
</dbReference>
<organism evidence="7 8">
    <name type="scientific">Acidiferrimicrobium australe</name>
    <dbReference type="NCBI Taxonomy" id="2664430"/>
    <lineage>
        <taxon>Bacteria</taxon>
        <taxon>Bacillati</taxon>
        <taxon>Actinomycetota</taxon>
        <taxon>Acidimicrobiia</taxon>
        <taxon>Acidimicrobiales</taxon>
        <taxon>Acidimicrobiaceae</taxon>
        <taxon>Acidiferrimicrobium</taxon>
    </lineage>
</organism>
<name>A0ABW9QUW6_9ACTN</name>
<evidence type="ECO:0000313" key="7">
    <source>
        <dbReference type="EMBL" id="MST33484.1"/>
    </source>
</evidence>
<accession>A0ABW9QUW6</accession>
<dbReference type="Pfam" id="PF01268">
    <property type="entry name" value="FTHFS"/>
    <property type="match status" value="1"/>
</dbReference>
<evidence type="ECO:0000256" key="1">
    <source>
        <dbReference type="ARBA" id="ARBA00004777"/>
    </source>
</evidence>
<protein>
    <recommendedName>
        <fullName evidence="2">formate--tetrahydrofolate ligase</fullName>
        <ecNumber evidence="2">6.3.4.3</ecNumber>
    </recommendedName>
</protein>
<evidence type="ECO:0000256" key="3">
    <source>
        <dbReference type="ARBA" id="ARBA00022563"/>
    </source>
</evidence>
<dbReference type="SUPFAM" id="SSF52540">
    <property type="entry name" value="P-loop containing nucleoside triphosphate hydrolases"/>
    <property type="match status" value="1"/>
</dbReference>
<evidence type="ECO:0000256" key="5">
    <source>
        <dbReference type="ARBA" id="ARBA00022741"/>
    </source>
</evidence>
<dbReference type="InterPro" id="IPR020628">
    <property type="entry name" value="Formate_THF_ligase_CS"/>
</dbReference>
<proteinExistence type="inferred from homology"/>
<dbReference type="CDD" id="cd00477">
    <property type="entry name" value="FTHFS"/>
    <property type="match status" value="1"/>
</dbReference>
<comment type="caution">
    <text evidence="7">The sequence shown here is derived from an EMBL/GenBank/DDBJ whole genome shotgun (WGS) entry which is preliminary data.</text>
</comment>
<evidence type="ECO:0000256" key="6">
    <source>
        <dbReference type="ARBA" id="ARBA00022840"/>
    </source>
</evidence>
<evidence type="ECO:0000256" key="2">
    <source>
        <dbReference type="ARBA" id="ARBA00012295"/>
    </source>
</evidence>
<dbReference type="HAMAP" id="MF_01543">
    <property type="entry name" value="FTHFS"/>
    <property type="match status" value="1"/>
</dbReference>